<name>A0ABW5QEE1_9BACI</name>
<feature type="site" description="Raises pKa of active site His" evidence="6">
    <location>
        <position position="142"/>
    </location>
</feature>
<dbReference type="PANTHER" id="PTHR43369">
    <property type="entry name" value="PHOSPHORIBOSYLGLYCINAMIDE FORMYLTRANSFERASE"/>
    <property type="match status" value="1"/>
</dbReference>
<dbReference type="GO" id="GO:0004644">
    <property type="term" value="F:phosphoribosylglycinamide formyltransferase activity"/>
    <property type="evidence" value="ECO:0007669"/>
    <property type="project" value="UniProtKB-EC"/>
</dbReference>
<comment type="function">
    <text evidence="6">Catalyzes the transfer of a formyl group from 10-formyltetrahydrofolate to 5-phospho-ribosyl-glycinamide (GAR), producing 5-phospho-ribosyl-N-formylglycinamide (FGAR) and tetrahydrofolate.</text>
</comment>
<organism evidence="8 9">
    <name type="scientific">Piscibacillus salipiscarius</name>
    <dbReference type="NCBI Taxonomy" id="299480"/>
    <lineage>
        <taxon>Bacteria</taxon>
        <taxon>Bacillati</taxon>
        <taxon>Bacillota</taxon>
        <taxon>Bacilli</taxon>
        <taxon>Bacillales</taxon>
        <taxon>Bacillaceae</taxon>
        <taxon>Piscibacillus</taxon>
    </lineage>
</organism>
<sequence>MKRVAVFASGNGSNFNSIVEGEDESYQVALLFSDQPQSYALTRAIDIGVKSESLSPKDYPDKLAYEADLLALLIRNHIDFIVLAGYMRLIGPTILKYYKDKIVNIHPSLLPEFPGLNAIGQALDAGVRETGVTIHYVDEGMDTGPIIKQEKVLIEKADTYESLQKKVQKVEHRLYPETLKELLRKDEVVAEASVN</sequence>
<accession>A0ABW5QEE1</accession>
<dbReference type="NCBIfam" id="TIGR00639">
    <property type="entry name" value="PurN"/>
    <property type="match status" value="1"/>
</dbReference>
<feature type="binding site" evidence="6">
    <location>
        <position position="104"/>
    </location>
    <ligand>
        <name>(6R)-10-formyltetrahydrofolate</name>
        <dbReference type="ChEBI" id="CHEBI:195366"/>
    </ligand>
</feature>
<dbReference type="Pfam" id="PF00551">
    <property type="entry name" value="Formyl_trans_N"/>
    <property type="match status" value="1"/>
</dbReference>
<dbReference type="InterPro" id="IPR004607">
    <property type="entry name" value="GART"/>
</dbReference>
<dbReference type="HAMAP" id="MF_01930">
    <property type="entry name" value="PurN"/>
    <property type="match status" value="1"/>
</dbReference>
<feature type="binding site" evidence="6">
    <location>
        <begin position="12"/>
        <end position="14"/>
    </location>
    <ligand>
        <name>N(1)-(5-phospho-beta-D-ribosyl)glycinamide</name>
        <dbReference type="ChEBI" id="CHEBI:143788"/>
    </ligand>
</feature>
<comment type="caution">
    <text evidence="8">The sequence shown here is derived from an EMBL/GenBank/DDBJ whole genome shotgun (WGS) entry which is preliminary data.</text>
</comment>
<dbReference type="EC" id="2.1.2.2" evidence="6"/>
<evidence type="ECO:0000256" key="4">
    <source>
        <dbReference type="ARBA" id="ARBA00038440"/>
    </source>
</evidence>
<evidence type="ECO:0000256" key="5">
    <source>
        <dbReference type="ARBA" id="ARBA00047664"/>
    </source>
</evidence>
<feature type="binding site" evidence="6">
    <location>
        <begin position="87"/>
        <end position="90"/>
    </location>
    <ligand>
        <name>(6R)-10-formyltetrahydrofolate</name>
        <dbReference type="ChEBI" id="CHEBI:195366"/>
    </ligand>
</feature>
<comment type="catalytic activity">
    <reaction evidence="5 6">
        <text>N(1)-(5-phospho-beta-D-ribosyl)glycinamide + (6R)-10-formyltetrahydrofolate = N(2)-formyl-N(1)-(5-phospho-beta-D-ribosyl)glycinamide + (6S)-5,6,7,8-tetrahydrofolate + H(+)</text>
        <dbReference type="Rhea" id="RHEA:15053"/>
        <dbReference type="ChEBI" id="CHEBI:15378"/>
        <dbReference type="ChEBI" id="CHEBI:57453"/>
        <dbReference type="ChEBI" id="CHEBI:143788"/>
        <dbReference type="ChEBI" id="CHEBI:147286"/>
        <dbReference type="ChEBI" id="CHEBI:195366"/>
        <dbReference type="EC" id="2.1.2.2"/>
    </reaction>
</comment>
<protein>
    <recommendedName>
        <fullName evidence="6">Phosphoribosylglycinamide formyltransferase</fullName>
        <ecNumber evidence="6">2.1.2.2</ecNumber>
    </recommendedName>
    <alternativeName>
        <fullName evidence="6">5'-phosphoribosylglycinamide transformylase</fullName>
    </alternativeName>
    <alternativeName>
        <fullName evidence="6">GAR transformylase</fullName>
        <shortName evidence="6">GART</shortName>
    </alternativeName>
</protein>
<dbReference type="InterPro" id="IPR036477">
    <property type="entry name" value="Formyl_transf_N_sf"/>
</dbReference>
<dbReference type="Gene3D" id="3.40.50.170">
    <property type="entry name" value="Formyl transferase, N-terminal domain"/>
    <property type="match status" value="1"/>
</dbReference>
<dbReference type="EMBL" id="JBHUMZ010000051">
    <property type="protein sequence ID" value="MFD2640092.1"/>
    <property type="molecule type" value="Genomic_DNA"/>
</dbReference>
<keyword evidence="2 6" id="KW-0808">Transferase</keyword>
<dbReference type="PANTHER" id="PTHR43369:SF2">
    <property type="entry name" value="PHOSPHORIBOSYLGLYCINAMIDE FORMYLTRANSFERASE"/>
    <property type="match status" value="1"/>
</dbReference>
<comment type="similarity">
    <text evidence="4 6">Belongs to the GART family.</text>
</comment>
<dbReference type="CDD" id="cd08645">
    <property type="entry name" value="FMT_core_GART"/>
    <property type="match status" value="1"/>
</dbReference>
<evidence type="ECO:0000256" key="1">
    <source>
        <dbReference type="ARBA" id="ARBA00005054"/>
    </source>
</evidence>
<feature type="binding site" evidence="6">
    <location>
        <position position="62"/>
    </location>
    <ligand>
        <name>(6R)-10-formyltetrahydrofolate</name>
        <dbReference type="ChEBI" id="CHEBI:195366"/>
    </ligand>
</feature>
<comment type="pathway">
    <text evidence="1 6">Purine metabolism; IMP biosynthesis via de novo pathway; N(2)-formyl-N(1)-(5-phospho-D-ribosyl)glycinamide from N(1)-(5-phospho-D-ribosyl)glycinamide (10-formyl THF route): step 1/1.</text>
</comment>
<evidence type="ECO:0000313" key="9">
    <source>
        <dbReference type="Proteomes" id="UP001597452"/>
    </source>
</evidence>
<keyword evidence="9" id="KW-1185">Reference proteome</keyword>
<reference evidence="9" key="1">
    <citation type="journal article" date="2019" name="Int. J. Syst. Evol. Microbiol.">
        <title>The Global Catalogue of Microorganisms (GCM) 10K type strain sequencing project: providing services to taxonomists for standard genome sequencing and annotation.</title>
        <authorList>
            <consortium name="The Broad Institute Genomics Platform"/>
            <consortium name="The Broad Institute Genome Sequencing Center for Infectious Disease"/>
            <person name="Wu L."/>
            <person name="Ma J."/>
        </authorList>
    </citation>
    <scope>NUCLEOTIDE SEQUENCE [LARGE SCALE GENOMIC DNA]</scope>
    <source>
        <strain evidence="9">TISTR 1571</strain>
    </source>
</reference>
<dbReference type="SUPFAM" id="SSF53328">
    <property type="entry name" value="Formyltransferase"/>
    <property type="match status" value="1"/>
</dbReference>
<keyword evidence="3 6" id="KW-0658">Purine biosynthesis</keyword>
<dbReference type="PROSITE" id="PS00373">
    <property type="entry name" value="GART"/>
    <property type="match status" value="1"/>
</dbReference>
<evidence type="ECO:0000256" key="3">
    <source>
        <dbReference type="ARBA" id="ARBA00022755"/>
    </source>
</evidence>
<gene>
    <name evidence="6 8" type="primary">purN</name>
    <name evidence="8" type="ORF">ACFSW4_14580</name>
</gene>
<evidence type="ECO:0000313" key="8">
    <source>
        <dbReference type="EMBL" id="MFD2640092.1"/>
    </source>
</evidence>
<dbReference type="Proteomes" id="UP001597452">
    <property type="component" value="Unassembled WGS sequence"/>
</dbReference>
<evidence type="ECO:0000256" key="2">
    <source>
        <dbReference type="ARBA" id="ARBA00022679"/>
    </source>
</evidence>
<evidence type="ECO:0000259" key="7">
    <source>
        <dbReference type="Pfam" id="PF00551"/>
    </source>
</evidence>
<dbReference type="RefSeq" id="WP_054753818.1">
    <property type="nucleotide sequence ID" value="NZ_JBHUMZ010000051.1"/>
</dbReference>
<evidence type="ECO:0000256" key="6">
    <source>
        <dbReference type="HAMAP-Rule" id="MF_01930"/>
    </source>
</evidence>
<feature type="domain" description="Formyl transferase N-terminal" evidence="7">
    <location>
        <begin position="2"/>
        <end position="179"/>
    </location>
</feature>
<dbReference type="InterPro" id="IPR002376">
    <property type="entry name" value="Formyl_transf_N"/>
</dbReference>
<dbReference type="InterPro" id="IPR001555">
    <property type="entry name" value="GART_AS"/>
</dbReference>
<proteinExistence type="inferred from homology"/>
<feature type="active site" description="Proton donor" evidence="6">
    <location>
        <position position="106"/>
    </location>
</feature>